<evidence type="ECO:0000259" key="2">
    <source>
        <dbReference type="Pfam" id="PF11443"/>
    </source>
</evidence>
<evidence type="ECO:0008006" key="6">
    <source>
        <dbReference type="Google" id="ProtNLM"/>
    </source>
</evidence>
<feature type="domain" description="DUF2828" evidence="2">
    <location>
        <begin position="193"/>
        <end position="324"/>
    </location>
</feature>
<dbReference type="PANTHER" id="PTHR31373:SF17">
    <property type="entry name" value="OS06G0652100 PROTEIN"/>
    <property type="match status" value="1"/>
</dbReference>
<dbReference type="EMBL" id="RDQH01000340">
    <property type="protein sequence ID" value="RXH77735.1"/>
    <property type="molecule type" value="Genomic_DNA"/>
</dbReference>
<sequence>MAKLLSVVRAYQNHGNKISQLAKRFVTTLVDPPPPELKLPTHTFSAANFNFDNSKTKTRLINPIPLIGLITGLLSTGNPCVDLFFNVIKPEKASPAEVEATCIYLKQLLPLAWSRNPLTTLKLICNLRDEMFYMEAFNTAAHWLHHNHPKTLMCNIPSIAVSFGCFIDPVEILYFLLQGRERRRGEEEVDDATLAELTKMAIERYERDPNYKLLHDRVTDVYVEHLKSDMEILKRSFKQSDIDDDERYSLAFEMTDAADCCLSSNSMDAKTINATLICESIARKFFPRESYPEYQGIDDAQYAEKIENRLRKEVLDPLDKASRCGRPKKQGKLCEVETYLEEVKADKSKIEPGALLPPQIMAFADHPNVGEVAELQWKTMVENMKKQGKMKNCLAVCDNCIKFIRGKATEVSLALGLLVSELTQEPWNGKVVSWHSTLQTIQGHDLKSKSKSKFVTMMDFEVTGEDELVIEKAFDSILELAVNENLRPEQMVKKVFVFSKQEFSHEAYSLWEDDYNEIKRKFEAKGYGDAVPHIVIWFMSDDCFDSEPEKIGMPWTQRGMTMLSGFSENLLKLLLENEGEIGPEHVMEAAISEEKYQKLAKRKATKSPCQRTHFSSISPPSSLKLTPSYRSYHFCFLMWVVLVLDVDQQRSATRMQVQVREGKIKALTPKEAGYAIQLSNKTLLDVRPSTEHKKAWVKGSIWIRLIDVGNKFDAGTLTRKFMSSQWGVGGVVCLCCLITASSWPKLVERFPEDTDIIIACQKRDFFGKVLEIRPVFSIQGKGEENGKENHISQRKKESASEILAKDNA</sequence>
<feature type="domain" description="DUF7788" evidence="3">
    <location>
        <begin position="392"/>
        <end position="608"/>
    </location>
</feature>
<dbReference type="Pfam" id="PF11443">
    <property type="entry name" value="DUF2828"/>
    <property type="match status" value="2"/>
</dbReference>
<comment type="caution">
    <text evidence="4">The sequence shown here is derived from an EMBL/GenBank/DDBJ whole genome shotgun (WGS) entry which is preliminary data.</text>
</comment>
<accession>A0A498I6N1</accession>
<evidence type="ECO:0000313" key="4">
    <source>
        <dbReference type="EMBL" id="RXH77735.1"/>
    </source>
</evidence>
<evidence type="ECO:0000256" key="1">
    <source>
        <dbReference type="SAM" id="MobiDB-lite"/>
    </source>
</evidence>
<dbReference type="PANTHER" id="PTHR31373">
    <property type="entry name" value="OS06G0652100 PROTEIN"/>
    <property type="match status" value="1"/>
</dbReference>
<dbReference type="InterPro" id="IPR036873">
    <property type="entry name" value="Rhodanese-like_dom_sf"/>
</dbReference>
<dbReference type="InterPro" id="IPR011205">
    <property type="entry name" value="UCP015417_vWA"/>
</dbReference>
<evidence type="ECO:0000313" key="5">
    <source>
        <dbReference type="Proteomes" id="UP000290289"/>
    </source>
</evidence>
<dbReference type="Gene3D" id="3.40.250.10">
    <property type="entry name" value="Rhodanese-like domain"/>
    <property type="match status" value="1"/>
</dbReference>
<proteinExistence type="predicted"/>
<evidence type="ECO:0000259" key="3">
    <source>
        <dbReference type="Pfam" id="PF25043"/>
    </source>
</evidence>
<feature type="region of interest" description="Disordered" evidence="1">
    <location>
        <begin position="781"/>
        <end position="808"/>
    </location>
</feature>
<gene>
    <name evidence="4" type="ORF">DVH24_039706</name>
</gene>
<dbReference type="Pfam" id="PF25043">
    <property type="entry name" value="DUF7788"/>
    <property type="match status" value="1"/>
</dbReference>
<name>A0A498I6N1_MALDO</name>
<dbReference type="InterPro" id="IPR056690">
    <property type="entry name" value="DUF7788"/>
</dbReference>
<keyword evidence="5" id="KW-1185">Reference proteome</keyword>
<organism evidence="4 5">
    <name type="scientific">Malus domestica</name>
    <name type="common">Apple</name>
    <name type="synonym">Pyrus malus</name>
    <dbReference type="NCBI Taxonomy" id="3750"/>
    <lineage>
        <taxon>Eukaryota</taxon>
        <taxon>Viridiplantae</taxon>
        <taxon>Streptophyta</taxon>
        <taxon>Embryophyta</taxon>
        <taxon>Tracheophyta</taxon>
        <taxon>Spermatophyta</taxon>
        <taxon>Magnoliopsida</taxon>
        <taxon>eudicotyledons</taxon>
        <taxon>Gunneridae</taxon>
        <taxon>Pentapetalae</taxon>
        <taxon>rosids</taxon>
        <taxon>fabids</taxon>
        <taxon>Rosales</taxon>
        <taxon>Rosaceae</taxon>
        <taxon>Amygdaloideae</taxon>
        <taxon>Maleae</taxon>
        <taxon>Malus</taxon>
    </lineage>
</organism>
<dbReference type="Proteomes" id="UP000290289">
    <property type="component" value="Chromosome 14"/>
</dbReference>
<dbReference type="AlphaFoldDB" id="A0A498I6N1"/>
<feature type="domain" description="DUF2828" evidence="2">
    <location>
        <begin position="73"/>
        <end position="185"/>
    </location>
</feature>
<reference evidence="4 5" key="1">
    <citation type="submission" date="2018-10" db="EMBL/GenBank/DDBJ databases">
        <title>A high-quality apple genome assembly.</title>
        <authorList>
            <person name="Hu J."/>
        </authorList>
    </citation>
    <scope>NUCLEOTIDE SEQUENCE [LARGE SCALE GENOMIC DNA]</scope>
    <source>
        <strain evidence="5">cv. HFTH1</strain>
        <tissue evidence="4">Young leaf</tissue>
    </source>
</reference>
<dbReference type="InterPro" id="IPR058580">
    <property type="entry name" value="DUF2828"/>
</dbReference>
<protein>
    <recommendedName>
        <fullName evidence="6">Rhodanese domain-containing protein</fullName>
    </recommendedName>
</protein>